<protein>
    <recommendedName>
        <fullName evidence="6">ABC transporter domain-containing protein</fullName>
    </recommendedName>
</protein>
<evidence type="ECO:0000256" key="3">
    <source>
        <dbReference type="ARBA" id="ARBA00022741"/>
    </source>
</evidence>
<dbReference type="Proteomes" id="UP001317870">
    <property type="component" value="Chromosome"/>
</dbReference>
<evidence type="ECO:0000256" key="4">
    <source>
        <dbReference type="ARBA" id="ARBA00022840"/>
    </source>
</evidence>
<keyword evidence="8" id="KW-1185">Reference proteome</keyword>
<dbReference type="PANTHER" id="PTHR43335">
    <property type="entry name" value="ABC TRANSPORTER, ATP-BINDING PROTEIN"/>
    <property type="match status" value="1"/>
</dbReference>
<dbReference type="PANTHER" id="PTHR43335:SF3">
    <property type="entry name" value="ABC TRANSPORTER"/>
    <property type="match status" value="1"/>
</dbReference>
<reference evidence="7 8" key="1">
    <citation type="submission" date="2022-11" db="EMBL/GenBank/DDBJ databases">
        <title>Genome Sequencing of Nocardia sp. ON39_IFM12276 and assembly.</title>
        <authorList>
            <person name="Shimojima M."/>
            <person name="Toyokawa M."/>
            <person name="Uesaka K."/>
        </authorList>
    </citation>
    <scope>NUCLEOTIDE SEQUENCE [LARGE SCALE GENOMIC DNA]</scope>
    <source>
        <strain evidence="7 8">IFM 12276</strain>
    </source>
</reference>
<evidence type="ECO:0000256" key="5">
    <source>
        <dbReference type="SAM" id="MobiDB-lite"/>
    </source>
</evidence>
<dbReference type="InterPro" id="IPR027417">
    <property type="entry name" value="P-loop_NTPase"/>
</dbReference>
<sequence>MSFGITCSGLCREFAGVAVIDGVTFRAPAGRVTAVVGPNGAGKTTLLSMLAGQLRPHRGWLRVEDADPSVEPWVVRSRVGWVPDVYEGSETWSIAEVVRFSAKIAGHSGDTAEELVDRALHLARLADSAATPVLRLSRSAKKWLSLARALAAGTTALVLDNPMADLDHDGRRYLAGMLRALAHQDMTIVVSACLADDLAGCAESVLHLDHGRLVAGDASPPAPVDPGRTACAGPDARGSRRPTTAASPRW</sequence>
<organism evidence="7 8">
    <name type="scientific">Nocardia sputorum</name>
    <dbReference type="NCBI Taxonomy" id="2984338"/>
    <lineage>
        <taxon>Bacteria</taxon>
        <taxon>Bacillati</taxon>
        <taxon>Actinomycetota</taxon>
        <taxon>Actinomycetes</taxon>
        <taxon>Mycobacteriales</taxon>
        <taxon>Nocardiaceae</taxon>
        <taxon>Nocardia</taxon>
    </lineage>
</organism>
<dbReference type="Pfam" id="PF00005">
    <property type="entry name" value="ABC_tran"/>
    <property type="match status" value="1"/>
</dbReference>
<evidence type="ECO:0000256" key="1">
    <source>
        <dbReference type="ARBA" id="ARBA00005417"/>
    </source>
</evidence>
<feature type="domain" description="ABC transporter" evidence="6">
    <location>
        <begin position="5"/>
        <end position="235"/>
    </location>
</feature>
<keyword evidence="2" id="KW-0813">Transport</keyword>
<dbReference type="RefSeq" id="WP_281875637.1">
    <property type="nucleotide sequence ID" value="NZ_AP026978.1"/>
</dbReference>
<evidence type="ECO:0000313" key="8">
    <source>
        <dbReference type="Proteomes" id="UP001317870"/>
    </source>
</evidence>
<feature type="region of interest" description="Disordered" evidence="5">
    <location>
        <begin position="217"/>
        <end position="250"/>
    </location>
</feature>
<dbReference type="InterPro" id="IPR003593">
    <property type="entry name" value="AAA+_ATPase"/>
</dbReference>
<comment type="similarity">
    <text evidence="1">Belongs to the ABC transporter superfamily.</text>
</comment>
<keyword evidence="3" id="KW-0547">Nucleotide-binding</keyword>
<evidence type="ECO:0000256" key="2">
    <source>
        <dbReference type="ARBA" id="ARBA00022448"/>
    </source>
</evidence>
<dbReference type="EMBL" id="AP026978">
    <property type="protein sequence ID" value="BDU02556.1"/>
    <property type="molecule type" value="Genomic_DNA"/>
</dbReference>
<feature type="compositionally biased region" description="Polar residues" evidence="5">
    <location>
        <begin position="241"/>
        <end position="250"/>
    </location>
</feature>
<proteinExistence type="inferred from homology"/>
<dbReference type="InterPro" id="IPR003439">
    <property type="entry name" value="ABC_transporter-like_ATP-bd"/>
</dbReference>
<keyword evidence="4" id="KW-0067">ATP-binding</keyword>
<dbReference type="SMART" id="SM00382">
    <property type="entry name" value="AAA"/>
    <property type="match status" value="1"/>
</dbReference>
<dbReference type="Gene3D" id="3.40.50.300">
    <property type="entry name" value="P-loop containing nucleotide triphosphate hydrolases"/>
    <property type="match status" value="1"/>
</dbReference>
<dbReference type="PROSITE" id="PS50893">
    <property type="entry name" value="ABC_TRANSPORTER_2"/>
    <property type="match status" value="1"/>
</dbReference>
<evidence type="ECO:0000259" key="6">
    <source>
        <dbReference type="PROSITE" id="PS50893"/>
    </source>
</evidence>
<gene>
    <name evidence="7" type="ORF">IFM12276_55840</name>
</gene>
<name>A0ABN6UEN8_9NOCA</name>
<evidence type="ECO:0000313" key="7">
    <source>
        <dbReference type="EMBL" id="BDU02556.1"/>
    </source>
</evidence>
<accession>A0ABN6UEN8</accession>
<dbReference type="SUPFAM" id="SSF52540">
    <property type="entry name" value="P-loop containing nucleoside triphosphate hydrolases"/>
    <property type="match status" value="1"/>
</dbReference>